<dbReference type="Proteomes" id="UP000245474">
    <property type="component" value="Unassembled WGS sequence"/>
</dbReference>
<dbReference type="RefSeq" id="WP_109678594.1">
    <property type="nucleotide sequence ID" value="NZ_CP086615.1"/>
</dbReference>
<dbReference type="GO" id="GO:0006542">
    <property type="term" value="P:glutamine biosynthetic process"/>
    <property type="evidence" value="ECO:0007669"/>
    <property type="project" value="InterPro"/>
</dbReference>
<proteinExistence type="inferred from homology"/>
<protein>
    <submittedName>
        <fullName evidence="7">Glutamine synthetase</fullName>
    </submittedName>
</protein>
<dbReference type="EMBL" id="QFFI01000013">
    <property type="protein sequence ID" value="PWG63095.1"/>
    <property type="molecule type" value="Genomic_DNA"/>
</dbReference>
<keyword evidence="2" id="KW-0436">Ligase</keyword>
<dbReference type="Pfam" id="PF00120">
    <property type="entry name" value="Gln-synt_C"/>
    <property type="match status" value="1"/>
</dbReference>
<evidence type="ECO:0000313" key="7">
    <source>
        <dbReference type="EMBL" id="PWG63095.1"/>
    </source>
</evidence>
<name>A0A2U2N1J1_9GAMM</name>
<dbReference type="GO" id="GO:0006598">
    <property type="term" value="P:polyamine catabolic process"/>
    <property type="evidence" value="ECO:0007669"/>
    <property type="project" value="TreeGrafter"/>
</dbReference>
<dbReference type="SMART" id="SM01230">
    <property type="entry name" value="Gln-synt_C"/>
    <property type="match status" value="1"/>
</dbReference>
<dbReference type="InterPro" id="IPR008146">
    <property type="entry name" value="Gln_synth_cat_dom"/>
</dbReference>
<keyword evidence="8" id="KW-1185">Reference proteome</keyword>
<keyword evidence="3" id="KW-0460">Magnesium</keyword>
<dbReference type="InterPro" id="IPR027303">
    <property type="entry name" value="Gln_synth_gly_rich_site"/>
</dbReference>
<dbReference type="PROSITE" id="PS00181">
    <property type="entry name" value="GLNA_ATP"/>
    <property type="match status" value="1"/>
</dbReference>
<dbReference type="PROSITE" id="PS51987">
    <property type="entry name" value="GS_CATALYTIC"/>
    <property type="match status" value="1"/>
</dbReference>
<evidence type="ECO:0000256" key="1">
    <source>
        <dbReference type="ARBA" id="ARBA00001946"/>
    </source>
</evidence>
<accession>A0A2U2N1J1</accession>
<evidence type="ECO:0000259" key="6">
    <source>
        <dbReference type="PROSITE" id="PS51987"/>
    </source>
</evidence>
<evidence type="ECO:0000256" key="5">
    <source>
        <dbReference type="RuleBase" id="RU000384"/>
    </source>
</evidence>
<reference evidence="7 8" key="1">
    <citation type="submission" date="2018-05" db="EMBL/GenBank/DDBJ databases">
        <title>Spiribacter halobius sp. nov., a moderately halophilic bacterium isolated from marine solar saltern.</title>
        <authorList>
            <person name="Zheng W.-S."/>
            <person name="Lu D.-C."/>
            <person name="Du Z.-J."/>
        </authorList>
    </citation>
    <scope>NUCLEOTIDE SEQUENCE [LARGE SCALE GENOMIC DNA]</scope>
    <source>
        <strain evidence="7 8">E85</strain>
    </source>
</reference>
<comment type="cofactor">
    <cofactor evidence="1">
        <name>Mg(2+)</name>
        <dbReference type="ChEBI" id="CHEBI:18420"/>
    </cofactor>
</comment>
<comment type="similarity">
    <text evidence="4 5">Belongs to the glutamine synthetase family.</text>
</comment>
<evidence type="ECO:0000256" key="3">
    <source>
        <dbReference type="ARBA" id="ARBA00022842"/>
    </source>
</evidence>
<feature type="domain" description="GS catalytic" evidence="6">
    <location>
        <begin position="124"/>
        <end position="456"/>
    </location>
</feature>
<dbReference type="SUPFAM" id="SSF55931">
    <property type="entry name" value="Glutamine synthetase/guanido kinase"/>
    <property type="match status" value="1"/>
</dbReference>
<evidence type="ECO:0000313" key="8">
    <source>
        <dbReference type="Proteomes" id="UP000245474"/>
    </source>
</evidence>
<dbReference type="PANTHER" id="PTHR43785:SF12">
    <property type="entry name" value="TYPE-1 GLUTAMINE SYNTHETASE 2"/>
    <property type="match status" value="1"/>
</dbReference>
<dbReference type="Gene3D" id="3.10.20.70">
    <property type="entry name" value="Glutamine synthetase, N-terminal domain"/>
    <property type="match status" value="1"/>
</dbReference>
<evidence type="ECO:0000256" key="4">
    <source>
        <dbReference type="PROSITE-ProRule" id="PRU01331"/>
    </source>
</evidence>
<dbReference type="InterPro" id="IPR036651">
    <property type="entry name" value="Gln_synt_N_sf"/>
</dbReference>
<dbReference type="SUPFAM" id="SSF54368">
    <property type="entry name" value="Glutamine synthetase, N-terminal domain"/>
    <property type="match status" value="1"/>
</dbReference>
<dbReference type="InterPro" id="IPR014746">
    <property type="entry name" value="Gln_synth/guanido_kin_cat_dom"/>
</dbReference>
<dbReference type="PANTHER" id="PTHR43785">
    <property type="entry name" value="GAMMA-GLUTAMYLPUTRESCINE SYNTHETASE"/>
    <property type="match status" value="1"/>
</dbReference>
<dbReference type="OrthoDB" id="9789509at2"/>
<comment type="caution">
    <text evidence="7">The sequence shown here is derived from an EMBL/GenBank/DDBJ whole genome shotgun (WGS) entry which is preliminary data.</text>
</comment>
<gene>
    <name evidence="7" type="ORF">DEM34_09595</name>
</gene>
<dbReference type="GO" id="GO:0004356">
    <property type="term" value="F:glutamine synthetase activity"/>
    <property type="evidence" value="ECO:0007669"/>
    <property type="project" value="InterPro"/>
</dbReference>
<dbReference type="Gene3D" id="3.30.590.10">
    <property type="entry name" value="Glutamine synthetase/guanido kinase, catalytic domain"/>
    <property type="match status" value="1"/>
</dbReference>
<organism evidence="7 8">
    <name type="scientific">Sediminicurvatus halobius</name>
    <dbReference type="NCBI Taxonomy" id="2182432"/>
    <lineage>
        <taxon>Bacteria</taxon>
        <taxon>Pseudomonadati</taxon>
        <taxon>Pseudomonadota</taxon>
        <taxon>Gammaproteobacteria</taxon>
        <taxon>Chromatiales</taxon>
        <taxon>Ectothiorhodospiraceae</taxon>
        <taxon>Sediminicurvatus</taxon>
    </lineage>
</organism>
<dbReference type="AlphaFoldDB" id="A0A2U2N1J1"/>
<evidence type="ECO:0000256" key="2">
    <source>
        <dbReference type="ARBA" id="ARBA00022598"/>
    </source>
</evidence>
<sequence length="456" mass="49657">MNEQGTRRVQQDEAAAFLERHPDTAFIETMLVDLNGIPRGKRVPVSALRRVYDSGINLPASTVVLDVWGRDVEASGLIFETGDADHPCWPVPGSLRPLPWGRRHGASLLLRMDTPAGEPFAGDPRNVLAAVLARFRAEGLTPVVATELEFRLFQEGTGEDGLPRPPEQLHRHGNLSQLYGLDELDGLEALLVDIEQACAAQGLPTDTIIAESEDGQYEINLRHVPDALLAADQAVLLKRTIKAVARRHGLIASFMAKPFGEQAGNGLHVHVSLLDESGRNVFAGEAGDRRLLQAVAGLTATMHEATAVFAPHANSFRRFQPAAHVPLAPTWGRDNRTTALRIPLGRPEARRVEHRVAGADANPYLVLAAVLGGVHHGLSRELTPPPETEGNAYAQHAPTLPDDWGAALAAFEGSAFIADYLGPLCQRLFSACKRQEREHFQRCVPRVEYEAYLGTI</sequence>